<proteinExistence type="predicted"/>
<dbReference type="RefSeq" id="WP_307778368.1">
    <property type="nucleotide sequence ID" value="NZ_JAVFKP010000001.1"/>
</dbReference>
<reference evidence="1 2" key="1">
    <citation type="submission" date="2023-08" db="EMBL/GenBank/DDBJ databases">
        <title>Draft genome sequence of Janthinobacterium lividum.</title>
        <authorList>
            <person name="Chun B.H."/>
            <person name="Lee Y."/>
        </authorList>
    </citation>
    <scope>NUCLEOTIDE SEQUENCE [LARGE SCALE GENOMIC DNA]</scope>
    <source>
        <strain evidence="1 2">AMJK</strain>
    </source>
</reference>
<sequence length="79" mass="8583">MALKIVSAIYGNNGKIADVTAKVQDIVKNGNDDVLINNATLGIDPDIGKVKQFASIYFYEDGTIHTISGKEHDTLDFVK</sequence>
<evidence type="ECO:0000313" key="1">
    <source>
        <dbReference type="EMBL" id="MDQ4625032.1"/>
    </source>
</evidence>
<gene>
    <name evidence="1" type="ORF">RB624_03920</name>
</gene>
<dbReference type="Proteomes" id="UP001237592">
    <property type="component" value="Unassembled WGS sequence"/>
</dbReference>
<protein>
    <submittedName>
        <fullName evidence="1">Uncharacterized protein</fullName>
    </submittedName>
</protein>
<comment type="caution">
    <text evidence="1">The sequence shown here is derived from an EMBL/GenBank/DDBJ whole genome shotgun (WGS) entry which is preliminary data.</text>
</comment>
<keyword evidence="2" id="KW-1185">Reference proteome</keyword>
<dbReference type="EMBL" id="JAVFKP010000001">
    <property type="protein sequence ID" value="MDQ4625032.1"/>
    <property type="molecule type" value="Genomic_DNA"/>
</dbReference>
<accession>A0ABU0XNF9</accession>
<evidence type="ECO:0000313" key="2">
    <source>
        <dbReference type="Proteomes" id="UP001237592"/>
    </source>
</evidence>
<name>A0ABU0XNF9_9BURK</name>
<organism evidence="1 2">
    <name type="scientific">Janthinobacterium lividum</name>
    <dbReference type="NCBI Taxonomy" id="29581"/>
    <lineage>
        <taxon>Bacteria</taxon>
        <taxon>Pseudomonadati</taxon>
        <taxon>Pseudomonadota</taxon>
        <taxon>Betaproteobacteria</taxon>
        <taxon>Burkholderiales</taxon>
        <taxon>Oxalobacteraceae</taxon>
        <taxon>Janthinobacterium</taxon>
    </lineage>
</organism>